<protein>
    <submittedName>
        <fullName evidence="2">Uncharacterized protein</fullName>
    </submittedName>
</protein>
<dbReference type="KEGG" id="mtm:MYCTH_2111340"/>
<sequence length="224" mass="24831">MSSSDNINTTRLHVLAAVASQEEHLPAHERLHYDCLLILAEAANRALAGLISSEEGSEKEEEEEIDGGTWEENPPGARTTESDYDGGGSTSEAEDTIIAWAKTSTSVSRRDRRRSPPNLRRENKNMATRRRRRRLEQQRRGRQARGGGDDCPRRDDDGHRVADGASRALCQVVRRDGLGGASLRYQRQAAIAFSAVGDRTGLILTMTDAGHVRIEFTHARTEDK</sequence>
<evidence type="ECO:0000256" key="1">
    <source>
        <dbReference type="SAM" id="MobiDB-lite"/>
    </source>
</evidence>
<name>G2QF79_THET4</name>
<organism evidence="2 3">
    <name type="scientific">Thermothelomyces thermophilus (strain ATCC 42464 / BCRC 31852 / DSM 1799)</name>
    <name type="common">Sporotrichum thermophile</name>
    <dbReference type="NCBI Taxonomy" id="573729"/>
    <lineage>
        <taxon>Eukaryota</taxon>
        <taxon>Fungi</taxon>
        <taxon>Dikarya</taxon>
        <taxon>Ascomycota</taxon>
        <taxon>Pezizomycotina</taxon>
        <taxon>Sordariomycetes</taxon>
        <taxon>Sordariomycetidae</taxon>
        <taxon>Sordariales</taxon>
        <taxon>Chaetomiaceae</taxon>
        <taxon>Thermothelomyces</taxon>
    </lineage>
</organism>
<dbReference type="VEuPathDB" id="FungiDB:MYCTH_2111340"/>
<dbReference type="HOGENOM" id="CLU_1235785_0_0_1"/>
<evidence type="ECO:0000313" key="3">
    <source>
        <dbReference type="Proteomes" id="UP000007322"/>
    </source>
</evidence>
<dbReference type="EMBL" id="CP003005">
    <property type="protein sequence ID" value="AEO59108.1"/>
    <property type="molecule type" value="Genomic_DNA"/>
</dbReference>
<dbReference type="InParanoid" id="G2QF79"/>
<reference evidence="2 3" key="1">
    <citation type="journal article" date="2011" name="Nat. Biotechnol.">
        <title>Comparative genomic analysis of the thermophilic biomass-degrading fungi Myceliophthora thermophila and Thielavia terrestris.</title>
        <authorList>
            <person name="Berka R.M."/>
            <person name="Grigoriev I.V."/>
            <person name="Otillar R."/>
            <person name="Salamov A."/>
            <person name="Grimwood J."/>
            <person name="Reid I."/>
            <person name="Ishmael N."/>
            <person name="John T."/>
            <person name="Darmond C."/>
            <person name="Moisan M.-C."/>
            <person name="Henrissat B."/>
            <person name="Coutinho P.M."/>
            <person name="Lombard V."/>
            <person name="Natvig D.O."/>
            <person name="Lindquist E."/>
            <person name="Schmutz J."/>
            <person name="Lucas S."/>
            <person name="Harris P."/>
            <person name="Powlowski J."/>
            <person name="Bellemare A."/>
            <person name="Taylor D."/>
            <person name="Butler G."/>
            <person name="de Vries R.P."/>
            <person name="Allijn I.E."/>
            <person name="van den Brink J."/>
            <person name="Ushinsky S."/>
            <person name="Storms R."/>
            <person name="Powell A.J."/>
            <person name="Paulsen I.T."/>
            <person name="Elbourne L.D.H."/>
            <person name="Baker S.E."/>
            <person name="Magnuson J."/>
            <person name="LaBoissiere S."/>
            <person name="Clutterbuck A.J."/>
            <person name="Martinez D."/>
            <person name="Wogulis M."/>
            <person name="de Leon A.L."/>
            <person name="Rey M.W."/>
            <person name="Tsang A."/>
        </authorList>
    </citation>
    <scope>NUCLEOTIDE SEQUENCE [LARGE SCALE GENOMIC DNA]</scope>
    <source>
        <strain evidence="3">ATCC 42464 / BCRC 31852 / DSM 1799</strain>
    </source>
</reference>
<feature type="region of interest" description="Disordered" evidence="1">
    <location>
        <begin position="51"/>
        <end position="162"/>
    </location>
</feature>
<feature type="compositionally biased region" description="Acidic residues" evidence="1">
    <location>
        <begin position="55"/>
        <end position="66"/>
    </location>
</feature>
<keyword evidence="3" id="KW-1185">Reference proteome</keyword>
<feature type="compositionally biased region" description="Basic and acidic residues" evidence="1">
    <location>
        <begin position="147"/>
        <end position="162"/>
    </location>
</feature>
<dbReference type="AlphaFoldDB" id="G2QF79"/>
<accession>G2QF79</accession>
<dbReference type="RefSeq" id="XP_003664353.1">
    <property type="nucleotide sequence ID" value="XM_003664305.1"/>
</dbReference>
<dbReference type="Proteomes" id="UP000007322">
    <property type="component" value="Chromosome 4"/>
</dbReference>
<proteinExistence type="predicted"/>
<dbReference type="GeneID" id="11514218"/>
<gene>
    <name evidence="2" type="ORF">MYCTH_2111340</name>
</gene>
<evidence type="ECO:0000313" key="2">
    <source>
        <dbReference type="EMBL" id="AEO59108.1"/>
    </source>
</evidence>